<keyword evidence="5" id="KW-0539">Nucleus</keyword>
<dbReference type="InterPro" id="IPR015300">
    <property type="entry name" value="DNA-bd_pseudobarrel_sf"/>
</dbReference>
<dbReference type="OrthoDB" id="1909330at2759"/>
<evidence type="ECO:0000256" key="1">
    <source>
        <dbReference type="ARBA" id="ARBA00004123"/>
    </source>
</evidence>
<dbReference type="InterPro" id="IPR003340">
    <property type="entry name" value="B3_DNA-bd"/>
</dbReference>
<keyword evidence="8" id="KW-1185">Reference proteome</keyword>
<dbReference type="PANTHER" id="PTHR31391">
    <property type="entry name" value="B3 DOMAIN-CONTAINING PROTEIN OS11G0197600-RELATED"/>
    <property type="match status" value="1"/>
</dbReference>
<keyword evidence="2" id="KW-0805">Transcription regulation</keyword>
<dbReference type="GO" id="GO:0005634">
    <property type="term" value="C:nucleus"/>
    <property type="evidence" value="ECO:0007669"/>
    <property type="project" value="UniProtKB-SubCell"/>
</dbReference>
<evidence type="ECO:0000256" key="3">
    <source>
        <dbReference type="ARBA" id="ARBA00023125"/>
    </source>
</evidence>
<evidence type="ECO:0000256" key="2">
    <source>
        <dbReference type="ARBA" id="ARBA00023015"/>
    </source>
</evidence>
<dbReference type="EMBL" id="JACGCM010000374">
    <property type="protein sequence ID" value="KAF6173060.1"/>
    <property type="molecule type" value="Genomic_DNA"/>
</dbReference>
<dbReference type="Proteomes" id="UP000541444">
    <property type="component" value="Unassembled WGS sequence"/>
</dbReference>
<evidence type="ECO:0000313" key="8">
    <source>
        <dbReference type="Proteomes" id="UP000541444"/>
    </source>
</evidence>
<evidence type="ECO:0000259" key="6">
    <source>
        <dbReference type="PROSITE" id="PS50863"/>
    </source>
</evidence>
<feature type="domain" description="TF-B3" evidence="6">
    <location>
        <begin position="305"/>
        <end position="394"/>
    </location>
</feature>
<proteinExistence type="predicted"/>
<evidence type="ECO:0000256" key="5">
    <source>
        <dbReference type="ARBA" id="ARBA00023242"/>
    </source>
</evidence>
<dbReference type="Pfam" id="PF02362">
    <property type="entry name" value="B3"/>
    <property type="match status" value="1"/>
</dbReference>
<dbReference type="PROSITE" id="PS50863">
    <property type="entry name" value="B3"/>
    <property type="match status" value="1"/>
</dbReference>
<keyword evidence="4" id="KW-0804">Transcription</keyword>
<dbReference type="SMART" id="SM01019">
    <property type="entry name" value="B3"/>
    <property type="match status" value="1"/>
</dbReference>
<reference evidence="7 8" key="1">
    <citation type="journal article" date="2020" name="IScience">
        <title>Genome Sequencing of the Endangered Kingdonia uniflora (Circaeasteraceae, Ranunculales) Reveals Potential Mechanisms of Evolutionary Specialization.</title>
        <authorList>
            <person name="Sun Y."/>
            <person name="Deng T."/>
            <person name="Zhang A."/>
            <person name="Moore M.J."/>
            <person name="Landis J.B."/>
            <person name="Lin N."/>
            <person name="Zhang H."/>
            <person name="Zhang X."/>
            <person name="Huang J."/>
            <person name="Zhang X."/>
            <person name="Sun H."/>
            <person name="Wang H."/>
        </authorList>
    </citation>
    <scope>NUCLEOTIDE SEQUENCE [LARGE SCALE GENOMIC DNA]</scope>
    <source>
        <strain evidence="7">TB1705</strain>
        <tissue evidence="7">Leaf</tissue>
    </source>
</reference>
<comment type="caution">
    <text evidence="7">The sequence shown here is derived from an EMBL/GenBank/DDBJ whole genome shotgun (WGS) entry which is preliminary data.</text>
</comment>
<dbReference type="PANTHER" id="PTHR31391:SF4">
    <property type="entry name" value="B3 DOMAIN-CONTAINING PROTEIN OS03G0184500"/>
    <property type="match status" value="1"/>
</dbReference>
<dbReference type="CDD" id="cd10017">
    <property type="entry name" value="B3_DNA"/>
    <property type="match status" value="1"/>
</dbReference>
<dbReference type="Gene3D" id="2.40.330.10">
    <property type="entry name" value="DNA-binding pseudobarrel domain"/>
    <property type="match status" value="1"/>
</dbReference>
<feature type="non-terminal residue" evidence="7">
    <location>
        <position position="1"/>
    </location>
</feature>
<sequence>AASARNSVNRENLMALACVGRDNMDVVRHRLVKEMNLKSDAQVPRSDGFIKAHTKSDKTIYCPTFVEKIIKCECLNPVSKPTSVTDFVAKAPNLYLNKKCILNGFSKANVVCGEVAFVDPATPIHQGILGQGFYKILLYEIYSPNCPLVKPDSYVSTLGEVQERGLGNDDWLLSKIKELGKSIKIGCRLQVADCRLQIADVGHFCFRSITGTFTLNLTWFMSQINMLLITLSSRTTLFREDKRGKDTMALVDFLSSTTSTTIPMALCEAVEDHCESSTRRFMYFSMATEWAKERAEYVQRNLDPKHPNFVKPSQVSGTFMLSPPKFCNEYLSKEDVIFTLVNKNEEPFTVRFSGRKFRVGWKAFSNDNNLVERDALVFKLVKPAKFLAYIIRAYGSSGVDGGLGLKNSGACKKPNISRIYALDIRSSTYVHPSTL</sequence>
<comment type="subcellular location">
    <subcellularLocation>
        <location evidence="1">Nucleus</location>
    </subcellularLocation>
</comment>
<keyword evidence="3" id="KW-0238">DNA-binding</keyword>
<dbReference type="AlphaFoldDB" id="A0A7J7P156"/>
<dbReference type="InterPro" id="IPR044837">
    <property type="entry name" value="REM16-like"/>
</dbReference>
<name>A0A7J7P156_9MAGN</name>
<protein>
    <recommendedName>
        <fullName evidence="6">TF-B3 domain-containing protein</fullName>
    </recommendedName>
</protein>
<organism evidence="7 8">
    <name type="scientific">Kingdonia uniflora</name>
    <dbReference type="NCBI Taxonomy" id="39325"/>
    <lineage>
        <taxon>Eukaryota</taxon>
        <taxon>Viridiplantae</taxon>
        <taxon>Streptophyta</taxon>
        <taxon>Embryophyta</taxon>
        <taxon>Tracheophyta</taxon>
        <taxon>Spermatophyta</taxon>
        <taxon>Magnoliopsida</taxon>
        <taxon>Ranunculales</taxon>
        <taxon>Circaeasteraceae</taxon>
        <taxon>Kingdonia</taxon>
    </lineage>
</organism>
<evidence type="ECO:0000313" key="7">
    <source>
        <dbReference type="EMBL" id="KAF6173060.1"/>
    </source>
</evidence>
<evidence type="ECO:0000256" key="4">
    <source>
        <dbReference type="ARBA" id="ARBA00023163"/>
    </source>
</evidence>
<accession>A0A7J7P156</accession>
<dbReference type="SUPFAM" id="SSF101936">
    <property type="entry name" value="DNA-binding pseudobarrel domain"/>
    <property type="match status" value="1"/>
</dbReference>
<dbReference type="GO" id="GO:0003677">
    <property type="term" value="F:DNA binding"/>
    <property type="evidence" value="ECO:0007669"/>
    <property type="project" value="UniProtKB-KW"/>
</dbReference>
<gene>
    <name evidence="7" type="ORF">GIB67_038870</name>
</gene>